<gene>
    <name evidence="1" type="ORF">ACFQO7_03240</name>
</gene>
<name>A0ABW2GNA2_9ACTN</name>
<protein>
    <recommendedName>
        <fullName evidence="3">HAF family extracellular repeat protein</fullName>
    </recommendedName>
</protein>
<keyword evidence="2" id="KW-1185">Reference proteome</keyword>
<comment type="caution">
    <text evidence="1">The sequence shown here is derived from an EMBL/GenBank/DDBJ whole genome shotgun (WGS) entry which is preliminary data.</text>
</comment>
<dbReference type="RefSeq" id="WP_376804956.1">
    <property type="nucleotide sequence ID" value="NZ_JBHTAC010000002.1"/>
</dbReference>
<accession>A0ABW2GNA2</accession>
<dbReference type="EMBL" id="JBHTAC010000002">
    <property type="protein sequence ID" value="MFC7241490.1"/>
    <property type="molecule type" value="Genomic_DNA"/>
</dbReference>
<evidence type="ECO:0008006" key="3">
    <source>
        <dbReference type="Google" id="ProtNLM"/>
    </source>
</evidence>
<evidence type="ECO:0000313" key="2">
    <source>
        <dbReference type="Proteomes" id="UP001596392"/>
    </source>
</evidence>
<sequence length="127" mass="13309">MVASGLLGHATGINDGGDVSGTYWDARQGAFVWRADGTVLHLAMPAGGELAATAAINESRHSVGWRSAVDGSTRAVYWSEFGTPRLLPGLLPGGRSEARGVNRLGQTVGQAYTTATGNDYLAVLWTY</sequence>
<reference evidence="2" key="1">
    <citation type="journal article" date="2019" name="Int. J. Syst. Evol. Microbiol.">
        <title>The Global Catalogue of Microorganisms (GCM) 10K type strain sequencing project: providing services to taxonomists for standard genome sequencing and annotation.</title>
        <authorList>
            <consortium name="The Broad Institute Genomics Platform"/>
            <consortium name="The Broad Institute Genome Sequencing Center for Infectious Disease"/>
            <person name="Wu L."/>
            <person name="Ma J."/>
        </authorList>
    </citation>
    <scope>NUCLEOTIDE SEQUENCE [LARGE SCALE GENOMIC DNA]</scope>
    <source>
        <strain evidence="2">CGMCC 1.9106</strain>
    </source>
</reference>
<organism evidence="1 2">
    <name type="scientific">Catellatospora aurea</name>
    <dbReference type="NCBI Taxonomy" id="1337874"/>
    <lineage>
        <taxon>Bacteria</taxon>
        <taxon>Bacillati</taxon>
        <taxon>Actinomycetota</taxon>
        <taxon>Actinomycetes</taxon>
        <taxon>Micromonosporales</taxon>
        <taxon>Micromonosporaceae</taxon>
        <taxon>Catellatospora</taxon>
    </lineage>
</organism>
<proteinExistence type="predicted"/>
<dbReference type="Proteomes" id="UP001596392">
    <property type="component" value="Unassembled WGS sequence"/>
</dbReference>
<evidence type="ECO:0000313" key="1">
    <source>
        <dbReference type="EMBL" id="MFC7241490.1"/>
    </source>
</evidence>